<dbReference type="InterPro" id="IPR036047">
    <property type="entry name" value="F-box-like_dom_sf"/>
</dbReference>
<reference evidence="3" key="2">
    <citation type="submission" date="2018-05" db="EMBL/GenBank/DDBJ databases">
        <title>OmerRS3 (Oryza meridionalis Reference Sequence Version 3).</title>
        <authorList>
            <person name="Zhang J."/>
            <person name="Kudrna D."/>
            <person name="Lee S."/>
            <person name="Talag J."/>
            <person name="Welchert J."/>
            <person name="Wing R.A."/>
        </authorList>
    </citation>
    <scope>NUCLEOTIDE SEQUENCE [LARGE SCALE GENOMIC DNA]</scope>
    <source>
        <strain evidence="3">cv. OR44</strain>
    </source>
</reference>
<feature type="domain" description="F-box" evidence="2">
    <location>
        <begin position="326"/>
        <end position="375"/>
    </location>
</feature>
<evidence type="ECO:0000259" key="2">
    <source>
        <dbReference type="PROSITE" id="PS50181"/>
    </source>
</evidence>
<accession>A0A0E0EM59</accession>
<dbReference type="Gramene" id="OMERI08G13780.1">
    <property type="protein sequence ID" value="OMERI08G13780.1"/>
    <property type="gene ID" value="OMERI08G13780"/>
</dbReference>
<protein>
    <recommendedName>
        <fullName evidence="2">F-box domain-containing protein</fullName>
    </recommendedName>
</protein>
<evidence type="ECO:0000313" key="3">
    <source>
        <dbReference type="EnsemblPlants" id="OMERI08G13780.1"/>
    </source>
</evidence>
<dbReference type="InterPro" id="IPR001810">
    <property type="entry name" value="F-box_dom"/>
</dbReference>
<evidence type="ECO:0000313" key="4">
    <source>
        <dbReference type="Proteomes" id="UP000008021"/>
    </source>
</evidence>
<dbReference type="AlphaFoldDB" id="A0A0E0EM59"/>
<evidence type="ECO:0000256" key="1">
    <source>
        <dbReference type="SAM" id="MobiDB-lite"/>
    </source>
</evidence>
<dbReference type="Proteomes" id="UP000008021">
    <property type="component" value="Chromosome 8"/>
</dbReference>
<dbReference type="PANTHER" id="PTHR33127">
    <property type="entry name" value="TRANSMEMBRANE PROTEIN"/>
    <property type="match status" value="1"/>
</dbReference>
<reference evidence="3" key="1">
    <citation type="submission" date="2015-04" db="UniProtKB">
        <authorList>
            <consortium name="EnsemblPlants"/>
        </authorList>
    </citation>
    <scope>IDENTIFICATION</scope>
</reference>
<dbReference type="eggNOG" id="ENOG502QWFR">
    <property type="taxonomic scope" value="Eukaryota"/>
</dbReference>
<dbReference type="Pfam" id="PF00646">
    <property type="entry name" value="F-box"/>
    <property type="match status" value="1"/>
</dbReference>
<feature type="region of interest" description="Disordered" evidence="1">
    <location>
        <begin position="490"/>
        <end position="548"/>
    </location>
</feature>
<proteinExistence type="predicted"/>
<dbReference type="PROSITE" id="PS50181">
    <property type="entry name" value="FBOX"/>
    <property type="match status" value="1"/>
</dbReference>
<dbReference type="EnsemblPlants" id="OMERI08G13780.1">
    <property type="protein sequence ID" value="OMERI08G13780.1"/>
    <property type="gene ID" value="OMERI08G13780"/>
</dbReference>
<dbReference type="InterPro" id="IPR005174">
    <property type="entry name" value="KIB1-4_b-propeller"/>
</dbReference>
<dbReference type="PANTHER" id="PTHR33127:SF97">
    <property type="entry name" value="OS08G0448300 PROTEIN"/>
    <property type="match status" value="1"/>
</dbReference>
<organism evidence="3">
    <name type="scientific">Oryza meridionalis</name>
    <dbReference type="NCBI Taxonomy" id="40149"/>
    <lineage>
        <taxon>Eukaryota</taxon>
        <taxon>Viridiplantae</taxon>
        <taxon>Streptophyta</taxon>
        <taxon>Embryophyta</taxon>
        <taxon>Tracheophyta</taxon>
        <taxon>Spermatophyta</taxon>
        <taxon>Magnoliopsida</taxon>
        <taxon>Liliopsida</taxon>
        <taxon>Poales</taxon>
        <taxon>Poaceae</taxon>
        <taxon>BOP clade</taxon>
        <taxon>Oryzoideae</taxon>
        <taxon>Oryzeae</taxon>
        <taxon>Oryzinae</taxon>
        <taxon>Oryza</taxon>
    </lineage>
</organism>
<name>A0A0E0EM59_9ORYZ</name>
<keyword evidence="4" id="KW-1185">Reference proteome</keyword>
<dbReference type="STRING" id="40149.A0A0E0EM59"/>
<dbReference type="HOGENOM" id="CLU_026671_0_0_1"/>
<dbReference type="Pfam" id="PF03478">
    <property type="entry name" value="Beta-prop_KIB1-4"/>
    <property type="match status" value="1"/>
</dbReference>
<sequence length="723" mass="82349">MEINNNFGGAVGLLPSGFGKKPWLVQAQGTETLSFVDILDRSLHVRVVPDLQGKLCLGCVHGGDWLLMVDEITGGCFLFCLSNSSKISLPPLPEPEESFVLHCHPGDEEWTKLMVPLRSDRLFGKLVNCSGQLYSLSSFRKLLTIDVIDDALHPKILNIEWQSSCGHNFEPYLVESCGELFVVLASLYGYPYNCPLNGVSVYRLDQAESMLRRVDGIGTDRAFLISGHYGFSCAAMEGLVQGNCVYIVWSGCDCERIYMFCLDDMTISLQPILPHPTEDLRRGFWSVPAGIEATELVQSAPSIHRDAEINVLNNFNMDEDAQATIKASWQDLPIEMLELIVSNLSLVDRLRFPSVYKQWSSVSNPVAQAKVWPWLMHCVRQDGTCKMFDPLCGIEYSMKVGPFDANERHAFRFSKDGWVIVTQGDDSIFVINPFTKEIVKLSMAGGWYRFIGISFSSVPTSPDCVYLGVCSSPKGDGIKVWTCRPNEEETEDNDIYYEEETEDEERDSEENEINYEEEADRDEEREAEENEINYDEEAEDEESETEEDYWSEFDFENDEVMFPVSRNNPVYFRGEFYFLGQRGNLSVFNPGNNEWRILDKPEPIHAGLTPYDEGKEACYLVELRGELIAVFHRNANEPPECSNSMSPRWNGLKLRTLVEELCFWIIGHLLPCHQLKLDMFSEDGKKAIFYDLEAKKYSPMFYGAKEPMNCVWFVPKLQSDEYS</sequence>
<dbReference type="CDD" id="cd09917">
    <property type="entry name" value="F-box_SF"/>
    <property type="match status" value="1"/>
</dbReference>
<dbReference type="SUPFAM" id="SSF81383">
    <property type="entry name" value="F-box domain"/>
    <property type="match status" value="1"/>
</dbReference>
<dbReference type="SUPFAM" id="SSF82171">
    <property type="entry name" value="DPP6 N-terminal domain-like"/>
    <property type="match status" value="1"/>
</dbReference>
<dbReference type="Gene3D" id="1.20.1280.50">
    <property type="match status" value="1"/>
</dbReference>